<evidence type="ECO:0000256" key="1">
    <source>
        <dbReference type="SAM" id="MobiDB-lite"/>
    </source>
</evidence>
<protein>
    <submittedName>
        <fullName evidence="2">Uncharacterized protein</fullName>
    </submittedName>
</protein>
<proteinExistence type="predicted"/>
<evidence type="ECO:0000313" key="2">
    <source>
        <dbReference type="EMBL" id="CAH3988871.1"/>
    </source>
</evidence>
<dbReference type="Proteomes" id="UP001152562">
    <property type="component" value="Unassembled WGS sequence"/>
</dbReference>
<comment type="caution">
    <text evidence="2">The sequence shown here is derived from an EMBL/GenBank/DDBJ whole genome shotgun (WGS) entry which is preliminary data.</text>
</comment>
<organism evidence="2 3">
    <name type="scientific">Pieris brassicae</name>
    <name type="common">White butterfly</name>
    <name type="synonym">Large white butterfly</name>
    <dbReference type="NCBI Taxonomy" id="7116"/>
    <lineage>
        <taxon>Eukaryota</taxon>
        <taxon>Metazoa</taxon>
        <taxon>Ecdysozoa</taxon>
        <taxon>Arthropoda</taxon>
        <taxon>Hexapoda</taxon>
        <taxon>Insecta</taxon>
        <taxon>Pterygota</taxon>
        <taxon>Neoptera</taxon>
        <taxon>Endopterygota</taxon>
        <taxon>Lepidoptera</taxon>
        <taxon>Glossata</taxon>
        <taxon>Ditrysia</taxon>
        <taxon>Papilionoidea</taxon>
        <taxon>Pieridae</taxon>
        <taxon>Pierinae</taxon>
        <taxon>Pieris</taxon>
    </lineage>
</organism>
<evidence type="ECO:0000313" key="3">
    <source>
        <dbReference type="Proteomes" id="UP001152562"/>
    </source>
</evidence>
<keyword evidence="3" id="KW-1185">Reference proteome</keyword>
<accession>A0A9P0X5J8</accession>
<dbReference type="EMBL" id="CALOZG010000002">
    <property type="protein sequence ID" value="CAH3988871.1"/>
    <property type="molecule type" value="Genomic_DNA"/>
</dbReference>
<dbReference type="AlphaFoldDB" id="A0A9P0X5J8"/>
<gene>
    <name evidence="2" type="ORF">PIBRA_LOCUS2160</name>
</gene>
<feature type="region of interest" description="Disordered" evidence="1">
    <location>
        <begin position="1"/>
        <end position="20"/>
    </location>
</feature>
<reference evidence="2" key="1">
    <citation type="submission" date="2022-05" db="EMBL/GenBank/DDBJ databases">
        <authorList>
            <person name="Okamura Y."/>
        </authorList>
    </citation>
    <scope>NUCLEOTIDE SEQUENCE</scope>
</reference>
<name>A0A9P0X5J8_PIEBR</name>
<sequence length="67" mass="7080">MTPIELSLTSIPRNLDTPGEIEAGRVTEPIHSALVTTKLGEGREKGRKGGSFDDAIKSVISMGEAIT</sequence>